<dbReference type="RefSeq" id="WP_109967740.1">
    <property type="nucleotide sequence ID" value="NZ_CP176093.1"/>
</dbReference>
<dbReference type="Gene3D" id="3.40.50.150">
    <property type="entry name" value="Vaccinia Virus protein VP39"/>
    <property type="match status" value="1"/>
</dbReference>
<comment type="caution">
    <text evidence="2">The sequence shown here is derived from an EMBL/GenBank/DDBJ whole genome shotgun (WGS) entry which is preliminary data.</text>
</comment>
<dbReference type="Proteomes" id="UP000245657">
    <property type="component" value="Unassembled WGS sequence"/>
</dbReference>
<dbReference type="InterPro" id="IPR050723">
    <property type="entry name" value="CFA/CMAS"/>
</dbReference>
<dbReference type="PANTHER" id="PTHR43667">
    <property type="entry name" value="CYCLOPROPANE-FATTY-ACYL-PHOSPHOLIPID SYNTHASE"/>
    <property type="match status" value="1"/>
</dbReference>
<dbReference type="AlphaFoldDB" id="A0A2V2NFT2"/>
<dbReference type="GO" id="GO:0008168">
    <property type="term" value="F:methyltransferase activity"/>
    <property type="evidence" value="ECO:0007669"/>
    <property type="project" value="UniProtKB-KW"/>
</dbReference>
<reference evidence="2 3" key="1">
    <citation type="submission" date="2018-05" db="EMBL/GenBank/DDBJ databases">
        <title>Draft genome of Methanospirillum lacunae Ki8-1.</title>
        <authorList>
            <person name="Dueholm M.S."/>
            <person name="Nielsen P.H."/>
            <person name="Bakmann L.F."/>
            <person name="Otzen D.E."/>
        </authorList>
    </citation>
    <scope>NUCLEOTIDE SEQUENCE [LARGE SCALE GENOMIC DNA]</scope>
    <source>
        <strain evidence="2 3">Ki8-1</strain>
    </source>
</reference>
<dbReference type="GO" id="GO:0032259">
    <property type="term" value="P:methylation"/>
    <property type="evidence" value="ECO:0007669"/>
    <property type="project" value="UniProtKB-KW"/>
</dbReference>
<organism evidence="2 3">
    <name type="scientific">Methanospirillum lacunae</name>
    <dbReference type="NCBI Taxonomy" id="668570"/>
    <lineage>
        <taxon>Archaea</taxon>
        <taxon>Methanobacteriati</taxon>
        <taxon>Methanobacteriota</taxon>
        <taxon>Stenosarchaea group</taxon>
        <taxon>Methanomicrobia</taxon>
        <taxon>Methanomicrobiales</taxon>
        <taxon>Methanospirillaceae</taxon>
        <taxon>Methanospirillum</taxon>
    </lineage>
</organism>
<dbReference type="OrthoDB" id="57427at2157"/>
<keyword evidence="2" id="KW-0808">Transferase</keyword>
<keyword evidence="2" id="KW-0489">Methyltransferase</keyword>
<evidence type="ECO:0000313" key="2">
    <source>
        <dbReference type="EMBL" id="PWR74461.1"/>
    </source>
</evidence>
<accession>A0A2V2NFT2</accession>
<dbReference type="Pfam" id="PF13649">
    <property type="entry name" value="Methyltransf_25"/>
    <property type="match status" value="1"/>
</dbReference>
<dbReference type="CDD" id="cd02440">
    <property type="entry name" value="AdoMet_MTases"/>
    <property type="match status" value="1"/>
</dbReference>
<dbReference type="InterPro" id="IPR041698">
    <property type="entry name" value="Methyltransf_25"/>
</dbReference>
<evidence type="ECO:0000259" key="1">
    <source>
        <dbReference type="Pfam" id="PF13649"/>
    </source>
</evidence>
<sequence length="297" mass="33532">MAISNASFYNILDTNSISWSEIWKETMINNIITRGNGDCASVWNSIDKAREFWIQTQRNKTRYDSILSAILPYQPSKVLDIGSGPGAITLPLARSGCHVTAIEPAYGMSALLAENAAEFGVTNIEIVRSRWEHVVPDEISGPYDTVIACYSLGMPDISEAILKMEKVCNGRIFLIWFAGVTPWEQTIRDLWPHYHDKKYSPGPKADVLYQILYEMGIFADATVFRESSVEENMSLDEIVRDYASRIGVLDRSDLSYMEKYFQGLEPGNNDSFKLKGDLISVIFSWKSRGSSHMLKKQ</sequence>
<keyword evidence="3" id="KW-1185">Reference proteome</keyword>
<dbReference type="InterPro" id="IPR029063">
    <property type="entry name" value="SAM-dependent_MTases_sf"/>
</dbReference>
<protein>
    <submittedName>
        <fullName evidence="2">Class I SAM-dependent methyltransferase</fullName>
    </submittedName>
</protein>
<dbReference type="EMBL" id="QGMY01000002">
    <property type="protein sequence ID" value="PWR74461.1"/>
    <property type="molecule type" value="Genomic_DNA"/>
</dbReference>
<name>A0A2V2NFT2_9EURY</name>
<dbReference type="GeneID" id="97549857"/>
<evidence type="ECO:0000313" key="3">
    <source>
        <dbReference type="Proteomes" id="UP000245657"/>
    </source>
</evidence>
<gene>
    <name evidence="2" type="ORF">DK846_04770</name>
</gene>
<dbReference type="SUPFAM" id="SSF53335">
    <property type="entry name" value="S-adenosyl-L-methionine-dependent methyltransferases"/>
    <property type="match status" value="1"/>
</dbReference>
<dbReference type="PANTHER" id="PTHR43667:SF2">
    <property type="entry name" value="FATTY ACID C-METHYL TRANSFERASE"/>
    <property type="match status" value="1"/>
</dbReference>
<proteinExistence type="predicted"/>
<feature type="domain" description="Methyltransferase" evidence="1">
    <location>
        <begin position="78"/>
        <end position="167"/>
    </location>
</feature>